<dbReference type="SUPFAM" id="SSF53178">
    <property type="entry name" value="Peptidyl-tRNA hydrolase-like"/>
    <property type="match status" value="1"/>
</dbReference>
<feature type="binding site" evidence="8">
    <location>
        <position position="14"/>
    </location>
    <ligand>
        <name>tRNA</name>
        <dbReference type="ChEBI" id="CHEBI:17843"/>
    </ligand>
</feature>
<protein>
    <recommendedName>
        <fullName evidence="7 8">Peptidyl-tRNA hydrolase</fullName>
        <shortName evidence="8">Pth</shortName>
        <ecNumber evidence="1 8">3.1.1.29</ecNumber>
    </recommendedName>
</protein>
<evidence type="ECO:0000313" key="11">
    <source>
        <dbReference type="EMBL" id="MDI6452228.1"/>
    </source>
</evidence>
<dbReference type="GO" id="GO:0072344">
    <property type="term" value="P:rescue of stalled ribosome"/>
    <property type="evidence" value="ECO:0007669"/>
    <property type="project" value="UniProtKB-UniRule"/>
</dbReference>
<evidence type="ECO:0000256" key="6">
    <source>
        <dbReference type="ARBA" id="ARBA00048707"/>
    </source>
</evidence>
<dbReference type="GO" id="GO:0004045">
    <property type="term" value="F:peptidyl-tRNA hydrolase activity"/>
    <property type="evidence" value="ECO:0007669"/>
    <property type="project" value="UniProtKB-UniRule"/>
</dbReference>
<evidence type="ECO:0000256" key="2">
    <source>
        <dbReference type="ARBA" id="ARBA00022555"/>
    </source>
</evidence>
<dbReference type="InterPro" id="IPR001328">
    <property type="entry name" value="Pept_tRNA_hydro"/>
</dbReference>
<comment type="caution">
    <text evidence="11">The sequence shown here is derived from an EMBL/GenBank/DDBJ whole genome shotgun (WGS) entry which is preliminary data.</text>
</comment>
<evidence type="ECO:0000256" key="8">
    <source>
        <dbReference type="HAMAP-Rule" id="MF_00083"/>
    </source>
</evidence>
<comment type="catalytic activity">
    <reaction evidence="6 8 9">
        <text>an N-acyl-L-alpha-aminoacyl-tRNA + H2O = an N-acyl-L-amino acid + a tRNA + H(+)</text>
        <dbReference type="Rhea" id="RHEA:54448"/>
        <dbReference type="Rhea" id="RHEA-COMP:10123"/>
        <dbReference type="Rhea" id="RHEA-COMP:13883"/>
        <dbReference type="ChEBI" id="CHEBI:15377"/>
        <dbReference type="ChEBI" id="CHEBI:15378"/>
        <dbReference type="ChEBI" id="CHEBI:59874"/>
        <dbReference type="ChEBI" id="CHEBI:78442"/>
        <dbReference type="ChEBI" id="CHEBI:138191"/>
        <dbReference type="EC" id="3.1.1.29"/>
    </reaction>
</comment>
<evidence type="ECO:0000256" key="10">
    <source>
        <dbReference type="RuleBase" id="RU004320"/>
    </source>
</evidence>
<dbReference type="Proteomes" id="UP001431532">
    <property type="component" value="Unassembled WGS sequence"/>
</dbReference>
<keyword evidence="8" id="KW-0963">Cytoplasm</keyword>
<dbReference type="FunFam" id="3.40.50.1470:FF:000001">
    <property type="entry name" value="Peptidyl-tRNA hydrolase"/>
    <property type="match status" value="1"/>
</dbReference>
<dbReference type="EC" id="3.1.1.29" evidence="1 8"/>
<dbReference type="Pfam" id="PF01195">
    <property type="entry name" value="Pept_tRNA_hydro"/>
    <property type="match status" value="1"/>
</dbReference>
<dbReference type="PANTHER" id="PTHR17224">
    <property type="entry name" value="PEPTIDYL-TRNA HYDROLASE"/>
    <property type="match status" value="1"/>
</dbReference>
<dbReference type="AlphaFoldDB" id="A0AAW6U2N1"/>
<keyword evidence="3 8" id="KW-0378">Hydrolase</keyword>
<feature type="active site" description="Proton acceptor" evidence="8">
    <location>
        <position position="19"/>
    </location>
</feature>
<keyword evidence="4 8" id="KW-0694">RNA-binding</keyword>
<comment type="similarity">
    <text evidence="5 8 10">Belongs to the PTH family.</text>
</comment>
<dbReference type="CDD" id="cd00462">
    <property type="entry name" value="PTH"/>
    <property type="match status" value="1"/>
</dbReference>
<dbReference type="Gene3D" id="3.40.50.1470">
    <property type="entry name" value="Peptidyl-tRNA hydrolase"/>
    <property type="match status" value="1"/>
</dbReference>
<reference evidence="11" key="1">
    <citation type="submission" date="2023-05" db="EMBL/GenBank/DDBJ databases">
        <title>Mariniplasma microaerophilum sp. nov., a novel anaerobic mollicute isolated from terrestrial mud volcano, Taman Peninsula, Russia.</title>
        <authorList>
            <person name="Khomyakova M.A."/>
            <person name="Merkel A.Y."/>
            <person name="Slobodkin A.I."/>
        </authorList>
    </citation>
    <scope>NUCLEOTIDE SEQUENCE</scope>
    <source>
        <strain evidence="11">M4Ah</strain>
    </source>
</reference>
<evidence type="ECO:0000256" key="9">
    <source>
        <dbReference type="RuleBase" id="RU000673"/>
    </source>
</evidence>
<comment type="subcellular location">
    <subcellularLocation>
        <location evidence="8">Cytoplasm</location>
    </subcellularLocation>
</comment>
<organism evidence="11 12">
    <name type="scientific">Peloplasma aerotolerans</name>
    <dbReference type="NCBI Taxonomy" id="3044389"/>
    <lineage>
        <taxon>Bacteria</taxon>
        <taxon>Bacillati</taxon>
        <taxon>Mycoplasmatota</taxon>
        <taxon>Mollicutes</taxon>
        <taxon>Acholeplasmatales</taxon>
        <taxon>Acholeplasmataceae</taxon>
        <taxon>Peloplasma</taxon>
    </lineage>
</organism>
<gene>
    <name evidence="8 11" type="primary">pth</name>
    <name evidence="11" type="ORF">QJ521_01520</name>
</gene>
<comment type="subunit">
    <text evidence="8">Monomer.</text>
</comment>
<name>A0AAW6U2N1_9MOLU</name>
<dbReference type="GO" id="GO:0005737">
    <property type="term" value="C:cytoplasm"/>
    <property type="evidence" value="ECO:0007669"/>
    <property type="project" value="UniProtKB-SubCell"/>
</dbReference>
<dbReference type="GO" id="GO:0000049">
    <property type="term" value="F:tRNA binding"/>
    <property type="evidence" value="ECO:0007669"/>
    <property type="project" value="UniProtKB-UniRule"/>
</dbReference>
<dbReference type="PROSITE" id="PS01195">
    <property type="entry name" value="PEPT_TRNA_HYDROL_1"/>
    <property type="match status" value="1"/>
</dbReference>
<feature type="site" description="Stabilizes the basic form of H active site to accept a proton" evidence="8">
    <location>
        <position position="92"/>
    </location>
</feature>
<dbReference type="HAMAP" id="MF_00083">
    <property type="entry name" value="Pept_tRNA_hydro_bact"/>
    <property type="match status" value="1"/>
</dbReference>
<dbReference type="PROSITE" id="PS01196">
    <property type="entry name" value="PEPT_TRNA_HYDROL_2"/>
    <property type="match status" value="1"/>
</dbReference>
<feature type="binding site" evidence="8">
    <location>
        <position position="67"/>
    </location>
    <ligand>
        <name>tRNA</name>
        <dbReference type="ChEBI" id="CHEBI:17843"/>
    </ligand>
</feature>
<dbReference type="GO" id="GO:0006515">
    <property type="term" value="P:protein quality control for misfolded or incompletely synthesized proteins"/>
    <property type="evidence" value="ECO:0007669"/>
    <property type="project" value="UniProtKB-UniRule"/>
</dbReference>
<feature type="site" description="Discriminates between blocked and unblocked aminoacyl-tRNA" evidence="8">
    <location>
        <position position="9"/>
    </location>
</feature>
<evidence type="ECO:0000256" key="1">
    <source>
        <dbReference type="ARBA" id="ARBA00013260"/>
    </source>
</evidence>
<feature type="binding site" evidence="8">
    <location>
        <position position="113"/>
    </location>
    <ligand>
        <name>tRNA</name>
        <dbReference type="ChEBI" id="CHEBI:17843"/>
    </ligand>
</feature>
<evidence type="ECO:0000256" key="4">
    <source>
        <dbReference type="ARBA" id="ARBA00022884"/>
    </source>
</evidence>
<dbReference type="InterPro" id="IPR018171">
    <property type="entry name" value="Pept_tRNA_hydro_CS"/>
</dbReference>
<sequence length="189" mass="21305">MKLVVGLGNPGLKYQKTRHNIGFMVIDEVLKMIGQQAKFDSKFNAEILVTSIKGEKVILAKPSTFMNLSGESISKLMKYYDIVIEDILIIVDDVNLETGKLRLRELGGHGGHNGLRNIIGLLHDESFKRVRIGIDQNHAIPLDQYVLGQFTKEQLITLQNTILLTTEIIDLFIQGVSFMDIMTKYNTQT</sequence>
<keyword evidence="12" id="KW-1185">Reference proteome</keyword>
<evidence type="ECO:0000313" key="12">
    <source>
        <dbReference type="Proteomes" id="UP001431532"/>
    </source>
</evidence>
<dbReference type="NCBIfam" id="TIGR00447">
    <property type="entry name" value="pth"/>
    <property type="match status" value="1"/>
</dbReference>
<comment type="function">
    <text evidence="8">Hydrolyzes ribosome-free peptidyl-tRNAs (with 1 or more amino acids incorporated), which drop off the ribosome during protein synthesis, or as a result of ribosome stalling.</text>
</comment>
<proteinExistence type="inferred from homology"/>
<keyword evidence="2 8" id="KW-0820">tRNA-binding</keyword>
<dbReference type="InterPro" id="IPR036416">
    <property type="entry name" value="Pept_tRNA_hydro_sf"/>
</dbReference>
<dbReference type="RefSeq" id="WP_282838643.1">
    <property type="nucleotide sequence ID" value="NZ_JASCXW010000002.1"/>
</dbReference>
<dbReference type="EMBL" id="JASCXW010000002">
    <property type="protein sequence ID" value="MDI6452228.1"/>
    <property type="molecule type" value="Genomic_DNA"/>
</dbReference>
<dbReference type="PANTHER" id="PTHR17224:SF1">
    <property type="entry name" value="PEPTIDYL-TRNA HYDROLASE"/>
    <property type="match status" value="1"/>
</dbReference>
<evidence type="ECO:0000256" key="7">
    <source>
        <dbReference type="ARBA" id="ARBA00050038"/>
    </source>
</evidence>
<evidence type="ECO:0000256" key="5">
    <source>
        <dbReference type="ARBA" id="ARBA00038063"/>
    </source>
</evidence>
<comment type="function">
    <text evidence="8">Catalyzes the release of premature peptidyl moieties from peptidyl-tRNA molecules trapped in stalled 50S ribosomal subunits, and thus maintains levels of free tRNAs and 50S ribosomes.</text>
</comment>
<evidence type="ECO:0000256" key="3">
    <source>
        <dbReference type="ARBA" id="ARBA00022801"/>
    </source>
</evidence>
<accession>A0AAW6U2N1</accession>
<feature type="binding site" evidence="8">
    <location>
        <position position="65"/>
    </location>
    <ligand>
        <name>tRNA</name>
        <dbReference type="ChEBI" id="CHEBI:17843"/>
    </ligand>
</feature>